<evidence type="ECO:0000313" key="3">
    <source>
        <dbReference type="Proteomes" id="UP000199580"/>
    </source>
</evidence>
<accession>A0A1G8YSN4</accession>
<evidence type="ECO:0000256" key="1">
    <source>
        <dbReference type="SAM" id="Phobius"/>
    </source>
</evidence>
<keyword evidence="1" id="KW-0472">Membrane</keyword>
<dbReference type="Proteomes" id="UP000199580">
    <property type="component" value="Unassembled WGS sequence"/>
</dbReference>
<dbReference type="InterPro" id="IPR029058">
    <property type="entry name" value="AB_hydrolase_fold"/>
</dbReference>
<dbReference type="GO" id="GO:0016787">
    <property type="term" value="F:hydrolase activity"/>
    <property type="evidence" value="ECO:0007669"/>
    <property type="project" value="UniProtKB-KW"/>
</dbReference>
<keyword evidence="1" id="KW-1133">Transmembrane helix</keyword>
<dbReference type="SUPFAM" id="SSF53474">
    <property type="entry name" value="alpha/beta-Hydrolases"/>
    <property type="match status" value="1"/>
</dbReference>
<dbReference type="PANTHER" id="PTHR48098:SF1">
    <property type="entry name" value="DIACYLGLYCEROL ACYLTRANSFERASE_MYCOLYLTRANSFERASE AG85A"/>
    <property type="match status" value="1"/>
</dbReference>
<keyword evidence="2" id="KW-0378">Hydrolase</keyword>
<dbReference type="InterPro" id="IPR000801">
    <property type="entry name" value="Esterase-like"/>
</dbReference>
<gene>
    <name evidence="2" type="ORF">SAMN04487935_2463</name>
</gene>
<dbReference type="GO" id="GO:0016747">
    <property type="term" value="F:acyltransferase activity, transferring groups other than amino-acyl groups"/>
    <property type="evidence" value="ECO:0007669"/>
    <property type="project" value="TreeGrafter"/>
</dbReference>
<dbReference type="Pfam" id="PF00756">
    <property type="entry name" value="Esterase"/>
    <property type="match status" value="1"/>
</dbReference>
<reference evidence="2 3" key="1">
    <citation type="submission" date="2016-10" db="EMBL/GenBank/DDBJ databases">
        <authorList>
            <person name="de Groot N.N."/>
        </authorList>
    </citation>
    <scope>NUCLEOTIDE SEQUENCE [LARGE SCALE GENOMIC DNA]</scope>
    <source>
        <strain evidence="2 3">CGMCC 1.10076</strain>
    </source>
</reference>
<keyword evidence="1" id="KW-0812">Transmembrane</keyword>
<dbReference type="Gene3D" id="3.40.50.1820">
    <property type="entry name" value="alpha/beta hydrolase"/>
    <property type="match status" value="1"/>
</dbReference>
<feature type="transmembrane region" description="Helical" evidence="1">
    <location>
        <begin position="46"/>
        <end position="64"/>
    </location>
</feature>
<organism evidence="2 3">
    <name type="scientific">Flavobacterium noncentrifugens</name>
    <dbReference type="NCBI Taxonomy" id="1128970"/>
    <lineage>
        <taxon>Bacteria</taxon>
        <taxon>Pseudomonadati</taxon>
        <taxon>Bacteroidota</taxon>
        <taxon>Flavobacteriia</taxon>
        <taxon>Flavobacteriales</taxon>
        <taxon>Flavobacteriaceae</taxon>
        <taxon>Flavobacterium</taxon>
    </lineage>
</organism>
<dbReference type="InterPro" id="IPR050583">
    <property type="entry name" value="Mycobacterial_A85_antigen"/>
</dbReference>
<proteinExistence type="predicted"/>
<evidence type="ECO:0000313" key="2">
    <source>
        <dbReference type="EMBL" id="SDK05852.1"/>
    </source>
</evidence>
<sequence>MRKTECKIYHPYPKTICFDIVYGGFKIKNNSCYLYEPSKVHIMKKIQFLLLILFSFFTTISYAAKVDTLDIASSTMGKTYKAAVVLPESYAKNKKNYPVMYLLHGAYGHFRDWLSSTPDKETVKNLADKYNLIIVMPEGETFSFYIDSPVNKGSQFETYITQDVIGKIDKTYRTVANKNGRVITGLSMGGHGALYLSAKHPELFCAAGSMSGAVDMGSIRNPESAERVNKLLEPVFGTTPASQEVLDSNSVLRMVDKIKSNGLPLIIDCGVDDFLIEPNRELHRRLVYAKVPHDYTERPGAHTWEYWQNSVAYHILFFSKILQNNGVAVK</sequence>
<dbReference type="AlphaFoldDB" id="A0A1G8YSN4"/>
<keyword evidence="3" id="KW-1185">Reference proteome</keyword>
<dbReference type="PANTHER" id="PTHR48098">
    <property type="entry name" value="ENTEROCHELIN ESTERASE-RELATED"/>
    <property type="match status" value="1"/>
</dbReference>
<dbReference type="EMBL" id="FNEZ01000003">
    <property type="protein sequence ID" value="SDK05852.1"/>
    <property type="molecule type" value="Genomic_DNA"/>
</dbReference>
<name>A0A1G8YSN4_9FLAO</name>
<protein>
    <submittedName>
        <fullName evidence="2">S-formylglutathione hydrolase FrmB</fullName>
    </submittedName>
</protein>
<dbReference type="STRING" id="1128970.SAMN04487935_2463"/>